<feature type="compositionally biased region" description="Low complexity" evidence="2">
    <location>
        <begin position="580"/>
        <end position="599"/>
    </location>
</feature>
<dbReference type="RefSeq" id="WP_317770226.1">
    <property type="nucleotide sequence ID" value="NZ_JAWMAJ010000011.1"/>
</dbReference>
<reference evidence="5 6" key="1">
    <citation type="submission" date="2023-10" db="EMBL/GenBank/DDBJ databases">
        <title>Characterization of rhizosphere-enriched actinobacteria from wheat plants lab-grown on chernevaya soil.</title>
        <authorList>
            <person name="Tikhonova E.N."/>
            <person name="Konopkin A."/>
            <person name="Kravchenko I.K."/>
        </authorList>
    </citation>
    <scope>NUCLEOTIDE SEQUENCE [LARGE SCALE GENOMIC DNA]</scope>
    <source>
        <strain evidence="5 6">RR29</strain>
    </source>
</reference>
<protein>
    <submittedName>
        <fullName evidence="5">CocE/NonD family hydrolase</fullName>
    </submittedName>
</protein>
<dbReference type="InterPro" id="IPR008979">
    <property type="entry name" value="Galactose-bd-like_sf"/>
</dbReference>
<dbReference type="InterPro" id="IPR005674">
    <property type="entry name" value="CocE/Ser_esterase"/>
</dbReference>
<feature type="domain" description="Xaa-Pro dipeptidyl-peptidase C-terminal" evidence="4">
    <location>
        <begin position="345"/>
        <end position="579"/>
    </location>
</feature>
<feature type="signal peptide" evidence="3">
    <location>
        <begin position="1"/>
        <end position="37"/>
    </location>
</feature>
<dbReference type="InterPro" id="IPR000383">
    <property type="entry name" value="Xaa-Pro-like_dom"/>
</dbReference>
<evidence type="ECO:0000256" key="1">
    <source>
        <dbReference type="ARBA" id="ARBA00022801"/>
    </source>
</evidence>
<comment type="caution">
    <text evidence="5">The sequence shown here is derived from an EMBL/GenBank/DDBJ whole genome shotgun (WGS) entry which is preliminary data.</text>
</comment>
<dbReference type="Gene3D" id="2.60.120.260">
    <property type="entry name" value="Galactose-binding domain-like"/>
    <property type="match status" value="1"/>
</dbReference>
<evidence type="ECO:0000259" key="4">
    <source>
        <dbReference type="SMART" id="SM00939"/>
    </source>
</evidence>
<proteinExistence type="predicted"/>
<dbReference type="NCBIfam" id="TIGR00976">
    <property type="entry name" value="CocE_NonD"/>
    <property type="match status" value="1"/>
</dbReference>
<keyword evidence="1 5" id="KW-0378">Hydrolase</keyword>
<accession>A0ABU4F3Z9</accession>
<evidence type="ECO:0000256" key="3">
    <source>
        <dbReference type="SAM" id="SignalP"/>
    </source>
</evidence>
<feature type="region of interest" description="Disordered" evidence="2">
    <location>
        <begin position="577"/>
        <end position="599"/>
    </location>
</feature>
<dbReference type="Gene3D" id="3.40.50.1820">
    <property type="entry name" value="alpha/beta hydrolase"/>
    <property type="match status" value="1"/>
</dbReference>
<evidence type="ECO:0000256" key="2">
    <source>
        <dbReference type="SAM" id="MobiDB-lite"/>
    </source>
</evidence>
<keyword evidence="3" id="KW-0732">Signal</keyword>
<dbReference type="GO" id="GO:0016787">
    <property type="term" value="F:hydrolase activity"/>
    <property type="evidence" value="ECO:0007669"/>
    <property type="project" value="UniProtKB-KW"/>
</dbReference>
<organism evidence="5 6">
    <name type="scientific">Streptomyces prunicolor</name>
    <dbReference type="NCBI Taxonomy" id="67348"/>
    <lineage>
        <taxon>Bacteria</taxon>
        <taxon>Bacillati</taxon>
        <taxon>Actinomycetota</taxon>
        <taxon>Actinomycetes</taxon>
        <taxon>Kitasatosporales</taxon>
        <taxon>Streptomycetaceae</taxon>
        <taxon>Streptomyces</taxon>
    </lineage>
</organism>
<keyword evidence="6" id="KW-1185">Reference proteome</keyword>
<dbReference type="Proteomes" id="UP001187346">
    <property type="component" value="Unassembled WGS sequence"/>
</dbReference>
<dbReference type="SMART" id="SM00939">
    <property type="entry name" value="PepX_C"/>
    <property type="match status" value="1"/>
</dbReference>
<dbReference type="InterPro" id="IPR013736">
    <property type="entry name" value="Xaa-Pro_dipept_C"/>
</dbReference>
<evidence type="ECO:0000313" key="6">
    <source>
        <dbReference type="Proteomes" id="UP001187346"/>
    </source>
</evidence>
<evidence type="ECO:0000313" key="5">
    <source>
        <dbReference type="EMBL" id="MDV7215324.1"/>
    </source>
</evidence>
<dbReference type="Pfam" id="PF08530">
    <property type="entry name" value="PepX_C"/>
    <property type="match status" value="1"/>
</dbReference>
<feature type="chain" id="PRO_5045529303" evidence="3">
    <location>
        <begin position="38"/>
        <end position="599"/>
    </location>
</feature>
<dbReference type="EMBL" id="JAWMAJ010000011">
    <property type="protein sequence ID" value="MDV7215324.1"/>
    <property type="molecule type" value="Genomic_DNA"/>
</dbReference>
<sequence length="599" mass="63259">MKTPKAADPRIKLPHRFSVLSSASAVLLLMAAGQTMATALPAHATNWTPPAASYAASAPVHTTVTMDDGVQIAVEVVYPTDPSTGARASGPFPVLLTQNPYGAQRSDPTDSGTYFVQRGYIYVASAVRGTGDSGGQLDWFGDRQGKDGADLVDWAAHTLSGSNGKVGLDGCSYLGVDQWFTAAAVGKSSALKAITPFCTDSDFYNDLTGNGGIPTPFVAGIAQAEPRGPEDDPTTDPQSVTIAQQASGGSRSYNDAYWQSLNVQKKLVPKIVGNNIPALTEAGWNDLFPGGNLGAYVSAQNAYYHRPLTDPISSDDPVTGRYQAIVGPWTHGEHVNEATLQGIRLEWFDTWLKNAPTGMANTSTPLHLFENGANTWVDSAAWPLSSDARTYYLGNGSLTPGKPTDEGSDTLAWSAATTANTLTYTTAPLTKAALLNGPTDVTLYAKSTTPETELSAKLSIVAPDGTVTKQADGILLGSQRALDTEESWYGDNGTLLKPTHPFTQASQHPVTPGQTTRYDISLLSNFTKIPAGYRIQISINSQPPADFHFPVAPTPQELANLAGGSYTVERSPQAASFVNLPLTTPSSATPSDTDWGPSS</sequence>
<dbReference type="SUPFAM" id="SSF53474">
    <property type="entry name" value="alpha/beta-Hydrolases"/>
    <property type="match status" value="1"/>
</dbReference>
<dbReference type="SUPFAM" id="SSF49785">
    <property type="entry name" value="Galactose-binding domain-like"/>
    <property type="match status" value="1"/>
</dbReference>
<gene>
    <name evidence="5" type="ORF">R5A26_05110</name>
</gene>
<dbReference type="InterPro" id="IPR029058">
    <property type="entry name" value="AB_hydrolase_fold"/>
</dbReference>
<name>A0ABU4F3Z9_9ACTN</name>
<dbReference type="Pfam" id="PF02129">
    <property type="entry name" value="Peptidase_S15"/>
    <property type="match status" value="1"/>
</dbReference>